<dbReference type="STRING" id="62062.ENSHHUP00000022808"/>
<dbReference type="Pfam" id="PF17921">
    <property type="entry name" value="Integrase_H2C2"/>
    <property type="match status" value="1"/>
</dbReference>
<evidence type="ECO:0000313" key="3">
    <source>
        <dbReference type="Ensembl" id="ENSHHUP00000022808.1"/>
    </source>
</evidence>
<dbReference type="InterPro" id="IPR050951">
    <property type="entry name" value="Retrovirus_Pol_polyprotein"/>
</dbReference>
<dbReference type="GO" id="GO:0015074">
    <property type="term" value="P:DNA integration"/>
    <property type="evidence" value="ECO:0007669"/>
    <property type="project" value="InterPro"/>
</dbReference>
<dbReference type="GeneTree" id="ENSGT00490000044642"/>
<dbReference type="Pfam" id="PF00665">
    <property type="entry name" value="rve"/>
    <property type="match status" value="1"/>
</dbReference>
<dbReference type="Proteomes" id="UP000314982">
    <property type="component" value="Unassembled WGS sequence"/>
</dbReference>
<reference evidence="3" key="3">
    <citation type="submission" date="2025-09" db="UniProtKB">
        <authorList>
            <consortium name="Ensembl"/>
        </authorList>
    </citation>
    <scope>IDENTIFICATION</scope>
</reference>
<protein>
    <recommendedName>
        <fullName evidence="1">Gypsy retrotransposon integrase-like protein 1</fullName>
    </recommendedName>
</protein>
<accession>A0A4W5LAJ5</accession>
<evidence type="ECO:0000313" key="4">
    <source>
        <dbReference type="Proteomes" id="UP000314982"/>
    </source>
</evidence>
<reference evidence="4" key="1">
    <citation type="submission" date="2018-06" db="EMBL/GenBank/DDBJ databases">
        <title>Genome assembly of Danube salmon.</title>
        <authorList>
            <person name="Macqueen D.J."/>
            <person name="Gundappa M.K."/>
        </authorList>
    </citation>
    <scope>NUCLEOTIDE SEQUENCE [LARGE SCALE GENOMIC DNA]</scope>
</reference>
<evidence type="ECO:0000256" key="1">
    <source>
        <dbReference type="ARBA" id="ARBA00039658"/>
    </source>
</evidence>
<dbReference type="Gene3D" id="3.30.420.10">
    <property type="entry name" value="Ribonuclease H-like superfamily/Ribonuclease H"/>
    <property type="match status" value="1"/>
</dbReference>
<dbReference type="InterPro" id="IPR036397">
    <property type="entry name" value="RNaseH_sf"/>
</dbReference>
<dbReference type="PROSITE" id="PS50994">
    <property type="entry name" value="INTEGRASE"/>
    <property type="match status" value="1"/>
</dbReference>
<name>A0A4W5LAJ5_9TELE</name>
<dbReference type="FunFam" id="3.30.420.10:FF:000063">
    <property type="entry name" value="Retrovirus-related Pol polyprotein from transposon 297-like Protein"/>
    <property type="match status" value="1"/>
</dbReference>
<reference evidence="3" key="2">
    <citation type="submission" date="2025-08" db="UniProtKB">
        <authorList>
            <consortium name="Ensembl"/>
        </authorList>
    </citation>
    <scope>IDENTIFICATION</scope>
</reference>
<dbReference type="GO" id="GO:0003676">
    <property type="term" value="F:nucleic acid binding"/>
    <property type="evidence" value="ECO:0007669"/>
    <property type="project" value="InterPro"/>
</dbReference>
<organism evidence="3 4">
    <name type="scientific">Hucho hucho</name>
    <name type="common">huchen</name>
    <dbReference type="NCBI Taxonomy" id="62062"/>
    <lineage>
        <taxon>Eukaryota</taxon>
        <taxon>Metazoa</taxon>
        <taxon>Chordata</taxon>
        <taxon>Craniata</taxon>
        <taxon>Vertebrata</taxon>
        <taxon>Euteleostomi</taxon>
        <taxon>Actinopterygii</taxon>
        <taxon>Neopterygii</taxon>
        <taxon>Teleostei</taxon>
        <taxon>Protacanthopterygii</taxon>
        <taxon>Salmoniformes</taxon>
        <taxon>Salmonidae</taxon>
        <taxon>Salmoninae</taxon>
        <taxon>Hucho</taxon>
    </lineage>
</organism>
<proteinExistence type="predicted"/>
<feature type="domain" description="Integrase catalytic" evidence="2">
    <location>
        <begin position="200"/>
        <end position="360"/>
    </location>
</feature>
<evidence type="ECO:0000259" key="2">
    <source>
        <dbReference type="PROSITE" id="PS50994"/>
    </source>
</evidence>
<dbReference type="Ensembl" id="ENSHHUT00000023671.1">
    <property type="protein sequence ID" value="ENSHHUP00000022808.1"/>
    <property type="gene ID" value="ENSHHUG00000014290.1"/>
</dbReference>
<dbReference type="Gene3D" id="1.10.340.70">
    <property type="match status" value="1"/>
</dbReference>
<dbReference type="PANTHER" id="PTHR37984">
    <property type="entry name" value="PROTEIN CBG26694"/>
    <property type="match status" value="1"/>
</dbReference>
<sequence length="412" mass="47681">MRKPLAAAPPRLQRMILQLQKYDFTITHRPGKDIPVADTLSRKFLTYKDSSLSEGMDMQVHTVYSNLPVSDTKLKEIQAETEKDSQLTQLRKVIQDGWPEERRKCPQSVSEFWNHRDELSQINGIIFKGEKIIIPTSLREEILTKIHAGHMGMEKCKQRARDILFWPGMCKQIEDIVGKCAICLERRPSNTKEPMLPHCIPDRPWQVVATDLFTWNNKDYIVTVDYYSRYFELDKLHSTTSAAVIHKLKAAFARHGIVETLISVNGPCYKSNEFESFTKAWEFTHVTTSPHYPQSNGLAEKSVQIAKSLMDKAKADKRDPYLSLLEYRNTSVDNFKSPAQLLMSRRLRSILPSTNQQLQPEVVSYKEMHEKRAQRQQQQKRYYDKSARPLPPLIDGESVRIQEHGLWKPAVV</sequence>
<dbReference type="PANTHER" id="PTHR37984:SF7">
    <property type="entry name" value="INTEGRASE CATALYTIC DOMAIN-CONTAINING PROTEIN"/>
    <property type="match status" value="1"/>
</dbReference>
<dbReference type="SUPFAM" id="SSF53098">
    <property type="entry name" value="Ribonuclease H-like"/>
    <property type="match status" value="1"/>
</dbReference>
<dbReference type="AlphaFoldDB" id="A0A4W5LAJ5"/>
<keyword evidence="4" id="KW-1185">Reference proteome</keyword>
<dbReference type="InterPro" id="IPR001584">
    <property type="entry name" value="Integrase_cat-core"/>
</dbReference>
<dbReference type="InterPro" id="IPR041588">
    <property type="entry name" value="Integrase_H2C2"/>
</dbReference>
<dbReference type="FunFam" id="1.10.340.70:FF:000003">
    <property type="entry name" value="Protein CBG25708"/>
    <property type="match status" value="1"/>
</dbReference>
<dbReference type="InterPro" id="IPR012337">
    <property type="entry name" value="RNaseH-like_sf"/>
</dbReference>